<dbReference type="HOGENOM" id="CLU_016508_0_0_1"/>
<dbReference type="RefSeq" id="XP_001268488.1">
    <property type="nucleotide sequence ID" value="XM_001268487.1"/>
</dbReference>
<dbReference type="SUPFAM" id="SSF49899">
    <property type="entry name" value="Concanavalin A-like lectins/glucanases"/>
    <property type="match status" value="1"/>
</dbReference>
<dbReference type="PANTHER" id="PTHR42812">
    <property type="entry name" value="BETA-XYLOSIDASE"/>
    <property type="match status" value="1"/>
</dbReference>
<evidence type="ECO:0000256" key="1">
    <source>
        <dbReference type="ARBA" id="ARBA00009865"/>
    </source>
</evidence>
<dbReference type="InterPro" id="IPR051795">
    <property type="entry name" value="Glycosyl_Hydrlase_43"/>
</dbReference>
<evidence type="ECO:0000256" key="4">
    <source>
        <dbReference type="ARBA" id="ARBA00023295"/>
    </source>
</evidence>
<dbReference type="Proteomes" id="UP000006701">
    <property type="component" value="Unassembled WGS sequence"/>
</dbReference>
<evidence type="ECO:0000256" key="6">
    <source>
        <dbReference type="PIRSR" id="PIRSR606710-2"/>
    </source>
</evidence>
<sequence>MPASINPIIPGFAPDPSIVKVDDWFFLVNSSFHLFPGLPIFASQDLLSWKQIGNAINRPTQLSLKVSDTQLHPQKDTGDVLVATGGLYAPTIRHHNGTFYIVCTNVIRTPQGDNGVNFIISTRDIWSDEWSDPVYFEFKGIDPSILFDDDGRTYIHGSAAPGPYTTINLFEVDLQTGAKLSDERTIWRGTGGIYPEGPHLYKRNGWYYVLIAEGGTHGGHIVTMARSRDIWGPYEECPQNPILTARDTDEYIQYTGHADLFRDGEGQWWCVCLGVRRDQRGRFIMGRETFLTRGNWDGDWPVLDQVKSTPNGMSDAESSKLAVMPGLDYVRIRDVVQENYHIDDAAGSITMKASPVDLSDPQLSPSFVGKRQRLLDGSSSVTVQGIDTKWTPARAQAGLVCYKDEHRYLRIFFDADTLAIVVELVNKAKEVVQREQHELGSLPERVSFRMEYTEQEYRLLYSLEKGNMAIWKCVSVVDTLELTGPDFTGPVIGVYAVAQTDDMPAEFRDLNIE</sequence>
<keyword evidence="3 7" id="KW-0378">Hydrolase</keyword>
<dbReference type="GO" id="GO:0004553">
    <property type="term" value="F:hydrolase activity, hydrolyzing O-glycosyl compounds"/>
    <property type="evidence" value="ECO:0007669"/>
    <property type="project" value="InterPro"/>
</dbReference>
<dbReference type="Gene3D" id="2.60.120.200">
    <property type="match status" value="1"/>
</dbReference>
<dbReference type="PANTHER" id="PTHR42812:SF12">
    <property type="entry name" value="BETA-XYLOSIDASE-RELATED"/>
    <property type="match status" value="1"/>
</dbReference>
<dbReference type="OrthoDB" id="2139957at2759"/>
<feature type="active site" description="Proton donor" evidence="5">
    <location>
        <position position="196"/>
    </location>
</feature>
<evidence type="ECO:0000256" key="3">
    <source>
        <dbReference type="ARBA" id="ARBA00022801"/>
    </source>
</evidence>
<dbReference type="GeneID" id="4699901"/>
<dbReference type="InterPro" id="IPR006710">
    <property type="entry name" value="Glyco_hydro_43"/>
</dbReference>
<dbReference type="InterPro" id="IPR041542">
    <property type="entry name" value="GH43_C2"/>
</dbReference>
<keyword evidence="2" id="KW-0732">Signal</keyword>
<evidence type="ECO:0000313" key="9">
    <source>
        <dbReference type="EMBL" id="EAW07062.1"/>
    </source>
</evidence>
<dbReference type="VEuPathDB" id="FungiDB:ACLA_087680"/>
<dbReference type="GO" id="GO:0005975">
    <property type="term" value="P:carbohydrate metabolic process"/>
    <property type="evidence" value="ECO:0007669"/>
    <property type="project" value="InterPro"/>
</dbReference>
<protein>
    <submittedName>
        <fullName evidence="9">Xylosidase/arabinosidase, putative</fullName>
    </submittedName>
</protein>
<evidence type="ECO:0000256" key="5">
    <source>
        <dbReference type="PIRSR" id="PIRSR606710-1"/>
    </source>
</evidence>
<comment type="similarity">
    <text evidence="1 7">Belongs to the glycosyl hydrolase 43 family.</text>
</comment>
<evidence type="ECO:0000256" key="7">
    <source>
        <dbReference type="RuleBase" id="RU361187"/>
    </source>
</evidence>
<evidence type="ECO:0000259" key="8">
    <source>
        <dbReference type="Pfam" id="PF17851"/>
    </source>
</evidence>
<dbReference type="OMA" id="GHQINIA"/>
<dbReference type="Gene3D" id="2.115.10.20">
    <property type="entry name" value="Glycosyl hydrolase domain, family 43"/>
    <property type="match status" value="1"/>
</dbReference>
<gene>
    <name evidence="9" type="ORF">ACLA_087680</name>
</gene>
<feature type="site" description="Important for catalytic activity, responsible for pKa modulation of the active site Glu and correct orientation of both the proton donor and substrate" evidence="6">
    <location>
        <position position="142"/>
    </location>
</feature>
<accession>A1CUS5</accession>
<dbReference type="SUPFAM" id="SSF75005">
    <property type="entry name" value="Arabinanase/levansucrase/invertase"/>
    <property type="match status" value="1"/>
</dbReference>
<dbReference type="KEGG" id="act:ACLA_087680"/>
<reference evidence="9 10" key="1">
    <citation type="journal article" date="2008" name="PLoS Genet.">
        <title>Genomic islands in the pathogenic filamentous fungus Aspergillus fumigatus.</title>
        <authorList>
            <person name="Fedorova N.D."/>
            <person name="Khaldi N."/>
            <person name="Joardar V.S."/>
            <person name="Maiti R."/>
            <person name="Amedeo P."/>
            <person name="Anderson M.J."/>
            <person name="Crabtree J."/>
            <person name="Silva J.C."/>
            <person name="Badger J.H."/>
            <person name="Albarraq A."/>
            <person name="Angiuoli S."/>
            <person name="Bussey H."/>
            <person name="Bowyer P."/>
            <person name="Cotty P.J."/>
            <person name="Dyer P.S."/>
            <person name="Egan A."/>
            <person name="Galens K."/>
            <person name="Fraser-Liggett C.M."/>
            <person name="Haas B.J."/>
            <person name="Inman J.M."/>
            <person name="Kent R."/>
            <person name="Lemieux S."/>
            <person name="Malavazi I."/>
            <person name="Orvis J."/>
            <person name="Roemer T."/>
            <person name="Ronning C.M."/>
            <person name="Sundaram J.P."/>
            <person name="Sutton G."/>
            <person name="Turner G."/>
            <person name="Venter J.C."/>
            <person name="White O.R."/>
            <person name="Whitty B.R."/>
            <person name="Youngman P."/>
            <person name="Wolfe K.H."/>
            <person name="Goldman G.H."/>
            <person name="Wortman J.R."/>
            <person name="Jiang B."/>
            <person name="Denning D.W."/>
            <person name="Nierman W.C."/>
        </authorList>
    </citation>
    <scope>NUCLEOTIDE SEQUENCE [LARGE SCALE GENOMIC DNA]</scope>
    <source>
        <strain evidence="10">ATCC 1007 / CBS 513.65 / DSM 816 / NCTC 3887 / NRRL 1</strain>
    </source>
</reference>
<dbReference type="Pfam" id="PF17851">
    <property type="entry name" value="GH43_C2"/>
    <property type="match status" value="1"/>
</dbReference>
<dbReference type="CDD" id="cd18617">
    <property type="entry name" value="GH43_XynB-like"/>
    <property type="match status" value="1"/>
</dbReference>
<dbReference type="InterPro" id="IPR023296">
    <property type="entry name" value="Glyco_hydro_beta-prop_sf"/>
</dbReference>
<dbReference type="AlphaFoldDB" id="A1CUS5"/>
<evidence type="ECO:0000313" key="10">
    <source>
        <dbReference type="Proteomes" id="UP000006701"/>
    </source>
</evidence>
<dbReference type="EMBL" id="DS027060">
    <property type="protein sequence ID" value="EAW07062.1"/>
    <property type="molecule type" value="Genomic_DNA"/>
</dbReference>
<dbReference type="STRING" id="344612.A1CUS5"/>
<keyword evidence="10" id="KW-1185">Reference proteome</keyword>
<feature type="active site" description="Proton acceptor" evidence="5">
    <location>
        <position position="15"/>
    </location>
</feature>
<evidence type="ECO:0000256" key="2">
    <source>
        <dbReference type="ARBA" id="ARBA00022729"/>
    </source>
</evidence>
<dbReference type="InterPro" id="IPR013320">
    <property type="entry name" value="ConA-like_dom_sf"/>
</dbReference>
<name>A1CUS5_ASPCL</name>
<keyword evidence="4 7" id="KW-0326">Glycosidase</keyword>
<organism evidence="9 10">
    <name type="scientific">Aspergillus clavatus (strain ATCC 1007 / CBS 513.65 / DSM 816 / NCTC 3887 / NRRL 1 / QM 1276 / 107)</name>
    <dbReference type="NCBI Taxonomy" id="344612"/>
    <lineage>
        <taxon>Eukaryota</taxon>
        <taxon>Fungi</taxon>
        <taxon>Dikarya</taxon>
        <taxon>Ascomycota</taxon>
        <taxon>Pezizomycotina</taxon>
        <taxon>Eurotiomycetes</taxon>
        <taxon>Eurotiomycetidae</taxon>
        <taxon>Eurotiales</taxon>
        <taxon>Aspergillaceae</taxon>
        <taxon>Aspergillus</taxon>
        <taxon>Aspergillus subgen. Fumigati</taxon>
    </lineage>
</organism>
<dbReference type="Pfam" id="PF04616">
    <property type="entry name" value="Glyco_hydro_43"/>
    <property type="match status" value="1"/>
</dbReference>
<dbReference type="eggNOG" id="ENOG502SHCU">
    <property type="taxonomic scope" value="Eukaryota"/>
</dbReference>
<proteinExistence type="inferred from homology"/>
<feature type="domain" description="Beta-xylosidase C-terminal Concanavalin A-like" evidence="8">
    <location>
        <begin position="326"/>
        <end position="508"/>
    </location>
</feature>